<reference evidence="2" key="2">
    <citation type="submission" date="2015-01" db="EMBL/GenBank/DDBJ databases">
        <title>Evolutionary Origins and Diversification of the Mycorrhizal Mutualists.</title>
        <authorList>
            <consortium name="DOE Joint Genome Institute"/>
            <consortium name="Mycorrhizal Genomics Consortium"/>
            <person name="Kohler A."/>
            <person name="Kuo A."/>
            <person name="Nagy L.G."/>
            <person name="Floudas D."/>
            <person name="Copeland A."/>
            <person name="Barry K.W."/>
            <person name="Cichocki N."/>
            <person name="Veneault-Fourrey C."/>
            <person name="LaButti K."/>
            <person name="Lindquist E.A."/>
            <person name="Lipzen A."/>
            <person name="Lundell T."/>
            <person name="Morin E."/>
            <person name="Murat C."/>
            <person name="Riley R."/>
            <person name="Ohm R."/>
            <person name="Sun H."/>
            <person name="Tunlid A."/>
            <person name="Henrissat B."/>
            <person name="Grigoriev I.V."/>
            <person name="Hibbett D.S."/>
            <person name="Martin F."/>
        </authorList>
    </citation>
    <scope>NUCLEOTIDE SEQUENCE [LARGE SCALE GENOMIC DNA]</scope>
    <source>
        <strain evidence="2">Foug A</strain>
    </source>
</reference>
<dbReference type="EMBL" id="KN822005">
    <property type="protein sequence ID" value="KIM70127.1"/>
    <property type="molecule type" value="Genomic_DNA"/>
</dbReference>
<organism evidence="1 2">
    <name type="scientific">Scleroderma citrinum Foug A</name>
    <dbReference type="NCBI Taxonomy" id="1036808"/>
    <lineage>
        <taxon>Eukaryota</taxon>
        <taxon>Fungi</taxon>
        <taxon>Dikarya</taxon>
        <taxon>Basidiomycota</taxon>
        <taxon>Agaricomycotina</taxon>
        <taxon>Agaricomycetes</taxon>
        <taxon>Agaricomycetidae</taxon>
        <taxon>Boletales</taxon>
        <taxon>Sclerodermatineae</taxon>
        <taxon>Sclerodermataceae</taxon>
        <taxon>Scleroderma</taxon>
    </lineage>
</organism>
<keyword evidence="2" id="KW-1185">Reference proteome</keyword>
<dbReference type="InParanoid" id="A0A0C3AYS1"/>
<gene>
    <name evidence="1" type="ORF">SCLCIDRAFT_506417</name>
</gene>
<accession>A0A0C3AYS1</accession>
<evidence type="ECO:0000313" key="1">
    <source>
        <dbReference type="EMBL" id="KIM70127.1"/>
    </source>
</evidence>
<dbReference type="HOGENOM" id="CLU_1950083_0_0_1"/>
<sequence>MLAAVQSILIGMPPEPCLQWGKSPRSKGPIICASSSGQPKSSAGLLNTPFYHAGKARASRLTALRHATPWEKSPSGLMSDDVSSSRAHLCSTTLFARCLRKSGLSSAPANTEGDTTGRLCALFPVESLP</sequence>
<proteinExistence type="predicted"/>
<protein>
    <submittedName>
        <fullName evidence="1">Uncharacterized protein</fullName>
    </submittedName>
</protein>
<dbReference type="Proteomes" id="UP000053989">
    <property type="component" value="Unassembled WGS sequence"/>
</dbReference>
<name>A0A0C3AYS1_9AGAM</name>
<dbReference type="AlphaFoldDB" id="A0A0C3AYS1"/>
<evidence type="ECO:0000313" key="2">
    <source>
        <dbReference type="Proteomes" id="UP000053989"/>
    </source>
</evidence>
<reference evidence="1 2" key="1">
    <citation type="submission" date="2014-04" db="EMBL/GenBank/DDBJ databases">
        <authorList>
            <consortium name="DOE Joint Genome Institute"/>
            <person name="Kuo A."/>
            <person name="Kohler A."/>
            <person name="Nagy L.G."/>
            <person name="Floudas D."/>
            <person name="Copeland A."/>
            <person name="Barry K.W."/>
            <person name="Cichocki N."/>
            <person name="Veneault-Fourrey C."/>
            <person name="LaButti K."/>
            <person name="Lindquist E.A."/>
            <person name="Lipzen A."/>
            <person name="Lundell T."/>
            <person name="Morin E."/>
            <person name="Murat C."/>
            <person name="Sun H."/>
            <person name="Tunlid A."/>
            <person name="Henrissat B."/>
            <person name="Grigoriev I.V."/>
            <person name="Hibbett D.S."/>
            <person name="Martin F."/>
            <person name="Nordberg H.P."/>
            <person name="Cantor M.N."/>
            <person name="Hua S.X."/>
        </authorList>
    </citation>
    <scope>NUCLEOTIDE SEQUENCE [LARGE SCALE GENOMIC DNA]</scope>
    <source>
        <strain evidence="1 2">Foug A</strain>
    </source>
</reference>